<evidence type="ECO:0000313" key="2">
    <source>
        <dbReference type="Proteomes" id="UP001525890"/>
    </source>
</evidence>
<sequence length="54" mass="5858">MIGVQGLAIALGKSRVLLHFLGKKASILPRKWDSQRCTDGLGIVADGFYLTTIK</sequence>
<keyword evidence="2" id="KW-1185">Reference proteome</keyword>
<evidence type="ECO:0008006" key="3">
    <source>
        <dbReference type="Google" id="ProtNLM"/>
    </source>
</evidence>
<name>A0ABT2MLI0_9CYAN</name>
<protein>
    <recommendedName>
        <fullName evidence="3">Transposase</fullName>
    </recommendedName>
</protein>
<evidence type="ECO:0000313" key="1">
    <source>
        <dbReference type="EMBL" id="MCT7965606.1"/>
    </source>
</evidence>
<dbReference type="Proteomes" id="UP001525890">
    <property type="component" value="Unassembled WGS sequence"/>
</dbReference>
<reference evidence="1 2" key="1">
    <citation type="journal article" date="2022" name="Front. Microbiol.">
        <title>High genomic differentiation and limited gene flow indicate recent cryptic speciation within the genus Laspinema (cyanobacteria).</title>
        <authorList>
            <person name="Stanojkovic A."/>
            <person name="Skoupy S."/>
            <person name="Skaloud P."/>
            <person name="Dvorak P."/>
        </authorList>
    </citation>
    <scope>NUCLEOTIDE SEQUENCE [LARGE SCALE GENOMIC DNA]</scope>
    <source>
        <strain evidence="1 2">D2a</strain>
    </source>
</reference>
<dbReference type="EMBL" id="JAMXFF010000004">
    <property type="protein sequence ID" value="MCT7965606.1"/>
    <property type="molecule type" value="Genomic_DNA"/>
</dbReference>
<dbReference type="RefSeq" id="WP_368005295.1">
    <property type="nucleotide sequence ID" value="NZ_JAMXFF010000004.1"/>
</dbReference>
<organism evidence="1 2">
    <name type="scientific">Laspinema palackyanum D2a</name>
    <dbReference type="NCBI Taxonomy" id="2953684"/>
    <lineage>
        <taxon>Bacteria</taxon>
        <taxon>Bacillati</taxon>
        <taxon>Cyanobacteriota</taxon>
        <taxon>Cyanophyceae</taxon>
        <taxon>Oscillatoriophycideae</taxon>
        <taxon>Oscillatoriales</taxon>
        <taxon>Laspinemataceae</taxon>
        <taxon>Laspinema</taxon>
        <taxon>Laspinema palackyanum</taxon>
    </lineage>
</organism>
<accession>A0ABT2MLI0</accession>
<proteinExistence type="predicted"/>
<gene>
    <name evidence="1" type="ORF">NG799_04565</name>
</gene>
<comment type="caution">
    <text evidence="1">The sequence shown here is derived from an EMBL/GenBank/DDBJ whole genome shotgun (WGS) entry which is preliminary data.</text>
</comment>